<evidence type="ECO:0000256" key="10">
    <source>
        <dbReference type="ARBA" id="ARBA00023158"/>
    </source>
</evidence>
<dbReference type="Pfam" id="PF00567">
    <property type="entry name" value="TUDOR"/>
    <property type="match status" value="1"/>
</dbReference>
<keyword evidence="2" id="KW-0217">Developmental protein</keyword>
<evidence type="ECO:0000256" key="13">
    <source>
        <dbReference type="SAM" id="MobiDB-lite"/>
    </source>
</evidence>
<evidence type="ECO:0000256" key="8">
    <source>
        <dbReference type="ARBA" id="ARBA00022840"/>
    </source>
</evidence>
<dbReference type="SUPFAM" id="SSF49764">
    <property type="entry name" value="HSP20-like chaperones"/>
    <property type="match status" value="1"/>
</dbReference>
<dbReference type="PANTHER" id="PTHR22655">
    <property type="entry name" value="ATP-DEPENDENT RNA HELICASE TDRD12-RELATED"/>
    <property type="match status" value="1"/>
</dbReference>
<dbReference type="InterPro" id="IPR014001">
    <property type="entry name" value="Helicase_ATP-bd"/>
</dbReference>
<keyword evidence="7" id="KW-0347">Helicase</keyword>
<dbReference type="SMART" id="SM00487">
    <property type="entry name" value="DEXDc"/>
    <property type="match status" value="1"/>
</dbReference>
<evidence type="ECO:0000256" key="7">
    <source>
        <dbReference type="ARBA" id="ARBA00022806"/>
    </source>
</evidence>
<proteinExistence type="predicted"/>
<dbReference type="InterPro" id="IPR007052">
    <property type="entry name" value="CS_dom"/>
</dbReference>
<dbReference type="GO" id="GO:0005737">
    <property type="term" value="C:cytoplasm"/>
    <property type="evidence" value="ECO:0007669"/>
    <property type="project" value="UniProtKB-ARBA"/>
</dbReference>
<evidence type="ECO:0000313" key="17">
    <source>
        <dbReference type="EMBL" id="CAD7428437.1"/>
    </source>
</evidence>
<dbReference type="InterPro" id="IPR035437">
    <property type="entry name" value="SNase_OB-fold_sf"/>
</dbReference>
<evidence type="ECO:0000256" key="1">
    <source>
        <dbReference type="ARBA" id="ARBA00012552"/>
    </source>
</evidence>
<dbReference type="GO" id="GO:0007283">
    <property type="term" value="P:spermatogenesis"/>
    <property type="evidence" value="ECO:0007669"/>
    <property type="project" value="UniProtKB-KW"/>
</dbReference>
<dbReference type="GO" id="GO:0016787">
    <property type="term" value="F:hydrolase activity"/>
    <property type="evidence" value="ECO:0007669"/>
    <property type="project" value="UniProtKB-KW"/>
</dbReference>
<keyword evidence="6" id="KW-0378">Hydrolase</keyword>
<dbReference type="InterPro" id="IPR011545">
    <property type="entry name" value="DEAD/DEAH_box_helicase_dom"/>
</dbReference>
<evidence type="ECO:0000259" key="16">
    <source>
        <dbReference type="PROSITE" id="PS51203"/>
    </source>
</evidence>
<feature type="compositionally biased region" description="Basic and acidic residues" evidence="13">
    <location>
        <begin position="1400"/>
        <end position="1412"/>
    </location>
</feature>
<evidence type="ECO:0000256" key="3">
    <source>
        <dbReference type="ARBA" id="ARBA00022737"/>
    </source>
</evidence>
<dbReference type="PROSITE" id="PS50304">
    <property type="entry name" value="TUDOR"/>
    <property type="match status" value="1"/>
</dbReference>
<evidence type="ECO:0000256" key="6">
    <source>
        <dbReference type="ARBA" id="ARBA00022801"/>
    </source>
</evidence>
<feature type="domain" description="Helicase ATP-binding" evidence="15">
    <location>
        <begin position="266"/>
        <end position="455"/>
    </location>
</feature>
<dbReference type="GO" id="GO:0051321">
    <property type="term" value="P:meiotic cell cycle"/>
    <property type="evidence" value="ECO:0007669"/>
    <property type="project" value="UniProtKB-KW"/>
</dbReference>
<evidence type="ECO:0000256" key="2">
    <source>
        <dbReference type="ARBA" id="ARBA00022473"/>
    </source>
</evidence>
<keyword evidence="8" id="KW-0067">ATP-binding</keyword>
<dbReference type="InterPro" id="IPR008978">
    <property type="entry name" value="HSP20-like_chaperone"/>
</dbReference>
<dbReference type="GO" id="GO:0003676">
    <property type="term" value="F:nucleic acid binding"/>
    <property type="evidence" value="ECO:0007669"/>
    <property type="project" value="InterPro"/>
</dbReference>
<keyword evidence="4" id="KW-0547">Nucleotide-binding</keyword>
<accession>A0A7R9E6N6</accession>
<keyword evidence="3" id="KW-0677">Repeat</keyword>
<dbReference type="PROSITE" id="PS51192">
    <property type="entry name" value="HELICASE_ATP_BIND_1"/>
    <property type="match status" value="1"/>
</dbReference>
<dbReference type="Gene3D" id="2.60.40.790">
    <property type="match status" value="1"/>
</dbReference>
<feature type="domain" description="CS" evidence="16">
    <location>
        <begin position="1286"/>
        <end position="1377"/>
    </location>
</feature>
<feature type="compositionally biased region" description="Low complexity" evidence="13">
    <location>
        <begin position="133"/>
        <end position="145"/>
    </location>
</feature>
<dbReference type="SMART" id="SM00333">
    <property type="entry name" value="TUDOR"/>
    <property type="match status" value="2"/>
</dbReference>
<keyword evidence="9" id="KW-0744">Spermatogenesis</keyword>
<dbReference type="Gene3D" id="2.30.30.140">
    <property type="match status" value="1"/>
</dbReference>
<dbReference type="EC" id="3.6.4.13" evidence="1"/>
<feature type="region of interest" description="Disordered" evidence="13">
    <location>
        <begin position="133"/>
        <end position="166"/>
    </location>
</feature>
<name>A0A7R9E6N6_9NEOP</name>
<reference evidence="17" key="1">
    <citation type="submission" date="2020-11" db="EMBL/GenBank/DDBJ databases">
        <authorList>
            <person name="Tran Van P."/>
        </authorList>
    </citation>
    <scope>NUCLEOTIDE SEQUENCE</scope>
</reference>
<dbReference type="SUPFAM" id="SSF63748">
    <property type="entry name" value="Tudor/PWWP/MBT"/>
    <property type="match status" value="2"/>
</dbReference>
<evidence type="ECO:0000256" key="9">
    <source>
        <dbReference type="ARBA" id="ARBA00022871"/>
    </source>
</evidence>
<dbReference type="Gene3D" id="3.40.50.300">
    <property type="entry name" value="P-loop containing nucleotide triphosphate hydrolases"/>
    <property type="match status" value="2"/>
</dbReference>
<gene>
    <name evidence="17" type="ORF">TMSB3V08_LOCUS5246</name>
</gene>
<protein>
    <recommendedName>
        <fullName evidence="1">RNA helicase</fullName>
        <ecNumber evidence="1">3.6.4.13</ecNumber>
    </recommendedName>
</protein>
<evidence type="ECO:0000259" key="15">
    <source>
        <dbReference type="PROSITE" id="PS51192"/>
    </source>
</evidence>
<feature type="compositionally biased region" description="Acidic residues" evidence="13">
    <location>
        <begin position="1386"/>
        <end position="1398"/>
    </location>
</feature>
<dbReference type="GO" id="GO:0003724">
    <property type="term" value="F:RNA helicase activity"/>
    <property type="evidence" value="ECO:0007669"/>
    <property type="project" value="UniProtKB-EC"/>
</dbReference>
<keyword evidence="5" id="KW-0221">Differentiation</keyword>
<keyword evidence="10" id="KW-0943">RNA-mediated gene silencing</keyword>
<feature type="region of interest" description="Disordered" evidence="13">
    <location>
        <begin position="1386"/>
        <end position="1412"/>
    </location>
</feature>
<evidence type="ECO:0000256" key="12">
    <source>
        <dbReference type="ARBA" id="ARBA00047984"/>
    </source>
</evidence>
<dbReference type="GO" id="GO:0042078">
    <property type="term" value="P:germ-line stem cell division"/>
    <property type="evidence" value="ECO:0007669"/>
    <property type="project" value="TreeGrafter"/>
</dbReference>
<dbReference type="PROSITE" id="PS51203">
    <property type="entry name" value="CS"/>
    <property type="match status" value="1"/>
</dbReference>
<dbReference type="SUPFAM" id="SSF52540">
    <property type="entry name" value="P-loop containing nucleoside triphosphate hydrolases"/>
    <property type="match status" value="2"/>
</dbReference>
<dbReference type="Pfam" id="PF04969">
    <property type="entry name" value="CS"/>
    <property type="match status" value="1"/>
</dbReference>
<dbReference type="CDD" id="cd20435">
    <property type="entry name" value="Tudor_TDRD12_rpt2"/>
    <property type="match status" value="1"/>
</dbReference>
<evidence type="ECO:0000256" key="11">
    <source>
        <dbReference type="ARBA" id="ARBA00023254"/>
    </source>
</evidence>
<feature type="domain" description="Tudor" evidence="14">
    <location>
        <begin position="1028"/>
        <end position="1087"/>
    </location>
</feature>
<organism evidence="17">
    <name type="scientific">Timema monikensis</name>
    <dbReference type="NCBI Taxonomy" id="170555"/>
    <lineage>
        <taxon>Eukaryota</taxon>
        <taxon>Metazoa</taxon>
        <taxon>Ecdysozoa</taxon>
        <taxon>Arthropoda</taxon>
        <taxon>Hexapoda</taxon>
        <taxon>Insecta</taxon>
        <taxon>Pterygota</taxon>
        <taxon>Neoptera</taxon>
        <taxon>Polyneoptera</taxon>
        <taxon>Phasmatodea</taxon>
        <taxon>Timematodea</taxon>
        <taxon>Timematoidea</taxon>
        <taxon>Timematidae</taxon>
        <taxon>Timema</taxon>
    </lineage>
</organism>
<dbReference type="InterPro" id="IPR027417">
    <property type="entry name" value="P-loop_NTPase"/>
</dbReference>
<sequence>MDQDILYNSSMGFVQNCKTNIFGKDLSSKEKIEEWRKRNSDVESLSVDQNLSRSRIKLAEVASSLQAEETCSFQPSLSFAYASPKPDLNINQPMNLLDILKSKDNSSLSKTSHDSVPGSQSLLILENLLSNLPRGRSSSRNSNASSGGGTVHSRSKITDFQENNIVQTSKTDNEALSYVAVEKSTDDETLVSETSSKQSMVDPAFHSRLDTFKFVERHTLNRVLAHGQFMAKPLQGLEHANFPSQIHKALQKVGFQSLMSIQSYTFVSILRGQNVFIVGPPRSGKTLSYLLPLLSNCVTGETFQNLKPGCGPFILILCPGHKSAQFIYNASCKLLRLAGVSNVDVMITYGGGDELEKMITLMNGCHILISTPRRFLKLAKTSSHIVSLNRVCHLVLEEADTLTTKCAVEVKGIVESCKQISKKRDIPTQMVFVSEMWTPTIEFLADRVAENSSVCIGSCLEAAVYAKLKPNLHFVEPLIKDNKLIEVLGSNSDIIKTVIVCQTAKEVIHVVTLLESFNFKTLGVHEKKFHFVTTELITEWKHSKSGCYSVLVCSDDVLLELKIMDAMKLIHYDLPTNSKTQFGYRFSCLMDNYRNIFQQLDEDRLECSVHIFVDINDVHQFPSVISFMKRLGAVMPREVDEKVETDSDLRFGIQSHGEVKVKILHVHSAQCFSVRLLEHKGKNGVMTPIPNSYWNIAVDLNKLFRDPETRYPASNLTVGDICAVKVGTNLFQRVRVDKIISSGYKSKPSSVRVTFMDEGSVKEYKDYALMALPKELQVLPPQAVEVYLCNVLPCDEDTVWNWSANEAMYNWVQENVAEEREGVYMVGKEKPPLVHPTKIRTSISPSSAVELNTTSALANYATEIVLTLGNTLWLDPFMARQHLEDLGNDVFIMSLRKELLKHGYAVDNPQHLEKLYSLCHDADIPVPCMSQKAETDQLNDQRYVVNEQQEDSVSLKEQEDSVSPKEQYLHTDMIKDEVITHNSPFKENEVIKREKTLLNGSDKKRQALKPQWAFIPKDEWCPVLLRSAINPNEVFVQVEKFSERWYRAQIVQITNDKKVELFFVDHGDFQFVDVDSLADITDTLINKLPFQAIECRLVGVKPKQDNIWSEAATDSLYHWSEIIGNLSVKVCTTGPATWTGTLKYGVVMVSGTGEAMSIVNQELVIDNNLGCEFLNEEIDYLDNLANPRQNLEVDENEERDTDFLDEEEFDINFDDQESMAFMAKALGLPETLLITPEQQAPSTMKAIEMAPCLEKCSSQLVDESMESKPDGTCTPRDSVPTLSNCVRTPSVTWHQDTACVNVRIAVTDLRSYYVKCEPTRLQFRANVNEGTFTYFLDMFLYGVINIEEVACYKTNCEIHVKLRKITPDSTENFKCTQNLPAGFIDIDEESESEDEGSDTMEQRNECSSERSRVEEIVEGRIVEGQREKEAFY</sequence>
<dbReference type="GO" id="GO:0031047">
    <property type="term" value="P:regulatory ncRNA-mediated gene silencing"/>
    <property type="evidence" value="ECO:0007669"/>
    <property type="project" value="UniProtKB-KW"/>
</dbReference>
<evidence type="ECO:0000256" key="4">
    <source>
        <dbReference type="ARBA" id="ARBA00022741"/>
    </source>
</evidence>
<dbReference type="PANTHER" id="PTHR22655:SF2">
    <property type="entry name" value="ATP-DEPENDENT RNA HELICASE TDRD12-RELATED"/>
    <property type="match status" value="1"/>
</dbReference>
<dbReference type="GO" id="GO:0005524">
    <property type="term" value="F:ATP binding"/>
    <property type="evidence" value="ECO:0007669"/>
    <property type="project" value="UniProtKB-KW"/>
</dbReference>
<dbReference type="Gene3D" id="2.40.50.90">
    <property type="match status" value="1"/>
</dbReference>
<keyword evidence="11" id="KW-0469">Meiosis</keyword>
<comment type="catalytic activity">
    <reaction evidence="12">
        <text>ATP + H2O = ADP + phosphate + H(+)</text>
        <dbReference type="Rhea" id="RHEA:13065"/>
        <dbReference type="ChEBI" id="CHEBI:15377"/>
        <dbReference type="ChEBI" id="CHEBI:15378"/>
        <dbReference type="ChEBI" id="CHEBI:30616"/>
        <dbReference type="ChEBI" id="CHEBI:43474"/>
        <dbReference type="ChEBI" id="CHEBI:456216"/>
        <dbReference type="EC" id="3.6.4.13"/>
    </reaction>
</comment>
<evidence type="ECO:0000256" key="5">
    <source>
        <dbReference type="ARBA" id="ARBA00022782"/>
    </source>
</evidence>
<dbReference type="EMBL" id="OB793739">
    <property type="protein sequence ID" value="CAD7428437.1"/>
    <property type="molecule type" value="Genomic_DNA"/>
</dbReference>
<dbReference type="InterPro" id="IPR002999">
    <property type="entry name" value="Tudor"/>
</dbReference>
<evidence type="ECO:0000259" key="14">
    <source>
        <dbReference type="PROSITE" id="PS50304"/>
    </source>
</evidence>
<dbReference type="Pfam" id="PF00270">
    <property type="entry name" value="DEAD"/>
    <property type="match status" value="1"/>
</dbReference>